<evidence type="ECO:0000313" key="2">
    <source>
        <dbReference type="EMBL" id="KAF0135227.1"/>
    </source>
</evidence>
<feature type="domain" description="AFP-like" evidence="1">
    <location>
        <begin position="295"/>
        <end position="351"/>
    </location>
</feature>
<comment type="caution">
    <text evidence="2">The sequence shown here is derived from an EMBL/GenBank/DDBJ whole genome shotgun (WGS) entry which is preliminary data.</text>
</comment>
<dbReference type="GO" id="GO:0016051">
    <property type="term" value="P:carbohydrate biosynthetic process"/>
    <property type="evidence" value="ECO:0007669"/>
    <property type="project" value="InterPro"/>
</dbReference>
<dbReference type="SMART" id="SM00858">
    <property type="entry name" value="SAF"/>
    <property type="match status" value="1"/>
</dbReference>
<dbReference type="InterPro" id="IPR013785">
    <property type="entry name" value="Aldolase_TIM"/>
</dbReference>
<dbReference type="SUPFAM" id="SSF51569">
    <property type="entry name" value="Aldolase"/>
    <property type="match status" value="1"/>
</dbReference>
<dbReference type="InterPro" id="IPR036732">
    <property type="entry name" value="AFP_Neu5c_C_sf"/>
</dbReference>
<dbReference type="CDD" id="cd11615">
    <property type="entry name" value="SAF_NeuB_like"/>
    <property type="match status" value="1"/>
</dbReference>
<reference evidence="2 3" key="1">
    <citation type="submission" date="2019-12" db="EMBL/GenBank/DDBJ databases">
        <authorList>
            <person name="Wolfe R."/>
            <person name="Danczak R."/>
            <person name="Wilkins M."/>
        </authorList>
    </citation>
    <scope>NUCLEOTIDE SEQUENCE [LARGE SCALE GENOMIC DNA]</scope>
    <source>
        <strain evidence="2">X2_MaxBin.013</strain>
    </source>
</reference>
<accession>A0A833L516</accession>
<evidence type="ECO:0000259" key="1">
    <source>
        <dbReference type="PROSITE" id="PS50844"/>
    </source>
</evidence>
<dbReference type="InterPro" id="IPR013132">
    <property type="entry name" value="PseI/NeuA/B-like_N"/>
</dbReference>
<dbReference type="GO" id="GO:0047444">
    <property type="term" value="F:N-acylneuraminate-9-phosphate synthase activity"/>
    <property type="evidence" value="ECO:0007669"/>
    <property type="project" value="TreeGrafter"/>
</dbReference>
<organism evidence="2 3">
    <name type="scientific">Candidatus Saganbacteria bacterium</name>
    <dbReference type="NCBI Taxonomy" id="2575572"/>
    <lineage>
        <taxon>Bacteria</taxon>
        <taxon>Bacillati</taxon>
        <taxon>Saganbacteria</taxon>
    </lineage>
</organism>
<proteinExistence type="predicted"/>
<dbReference type="Gene3D" id="3.90.1210.10">
    <property type="entry name" value="Antifreeze-like/N-acetylneuraminic acid synthase C-terminal domain"/>
    <property type="match status" value="1"/>
</dbReference>
<dbReference type="AlphaFoldDB" id="A0A833L516"/>
<protein>
    <submittedName>
        <fullName evidence="2">N-acetylneuraminate synthase</fullName>
    </submittedName>
</protein>
<dbReference type="Pfam" id="PF08666">
    <property type="entry name" value="SAF"/>
    <property type="match status" value="1"/>
</dbReference>
<dbReference type="InterPro" id="IPR020007">
    <property type="entry name" value="NeuB/NeuA"/>
</dbReference>
<dbReference type="SUPFAM" id="SSF51269">
    <property type="entry name" value="AFP III-like domain"/>
    <property type="match status" value="1"/>
</dbReference>
<evidence type="ECO:0000313" key="3">
    <source>
        <dbReference type="Proteomes" id="UP000488506"/>
    </source>
</evidence>
<dbReference type="PROSITE" id="PS50844">
    <property type="entry name" value="AFP_LIKE"/>
    <property type="match status" value="1"/>
</dbReference>
<dbReference type="InterPro" id="IPR057736">
    <property type="entry name" value="SAF_PseI/NeuA/NeuB"/>
</dbReference>
<name>A0A833L516_UNCSA</name>
<dbReference type="InterPro" id="IPR051690">
    <property type="entry name" value="PseI-like"/>
</dbReference>
<dbReference type="Proteomes" id="UP000488506">
    <property type="component" value="Unassembled WGS sequence"/>
</dbReference>
<dbReference type="EMBL" id="WPAF01000001">
    <property type="protein sequence ID" value="KAF0135227.1"/>
    <property type="molecule type" value="Genomic_DNA"/>
</dbReference>
<sequence>MKKYFKIRISKKVIGSNNPVFIIAEVGVNHNGQLNLAKKMVDAASASGADAVKFQTFKADAMVTGSAPKADYQKRFNSNTSQLEMLKNLELAECDFKELFKYCKKKKIMFLSTPFDLQSAEFLCKLGVPAFKVSSGDLTDIPLLLRIAKYGKPMILSTGMSTLIEVKDAINVIYSTGNKKLILLHCTSNYPAKIKDVNLRAMDTIAREFNVLVGYSDHTEGIEVAIAAVARGACVIEKHLTLDNNLPGPDHHISLSIEEFGDMVKHIREIETALGDGVKKPRASEIRVRNVARKSVVADFDIQKGERMRKGMLTVKRPGTGIAPRYLKQLLGKCVRRNIKKDQILTWEMVG</sequence>
<dbReference type="PANTHER" id="PTHR42966:SF1">
    <property type="entry name" value="SIALIC ACID SYNTHASE"/>
    <property type="match status" value="1"/>
</dbReference>
<dbReference type="Gene3D" id="3.20.20.70">
    <property type="entry name" value="Aldolase class I"/>
    <property type="match status" value="1"/>
</dbReference>
<gene>
    <name evidence="2" type="ORF">FD145_53</name>
</gene>
<dbReference type="PANTHER" id="PTHR42966">
    <property type="entry name" value="N-ACETYLNEURAMINATE SYNTHASE"/>
    <property type="match status" value="1"/>
</dbReference>
<dbReference type="Pfam" id="PF03102">
    <property type="entry name" value="NeuB"/>
    <property type="match status" value="1"/>
</dbReference>
<dbReference type="InterPro" id="IPR013974">
    <property type="entry name" value="SAF"/>
</dbReference>
<dbReference type="InterPro" id="IPR006190">
    <property type="entry name" value="SAF_AFP_Neu5Ac"/>
</dbReference>
<dbReference type="NCBIfam" id="TIGR03569">
    <property type="entry name" value="NeuB_NnaB"/>
    <property type="match status" value="1"/>
</dbReference>